<dbReference type="InterPro" id="IPR002052">
    <property type="entry name" value="DNA_methylase_N6_adenine_CS"/>
</dbReference>
<keyword evidence="7" id="KW-1185">Reference proteome</keyword>
<dbReference type="GO" id="GO:0008276">
    <property type="term" value="F:protein methyltransferase activity"/>
    <property type="evidence" value="ECO:0007669"/>
    <property type="project" value="TreeGrafter"/>
</dbReference>
<comment type="caution">
    <text evidence="6">The sequence shown here is derived from an EMBL/GenBank/DDBJ whole genome shotgun (WGS) entry which is preliminary data.</text>
</comment>
<sequence length="231" mass="24432">MTELARVPVLGTGAPLPRVVRLPGVYRTQEDTAFLASVALAEPLPAGTRVLDVCTGTGALAVAAARAGAEHVLAVDIGRRAVWTTRLNARRHRVPVTARRVSALDLVPERGFDLVLANPPYVPCAEPGVPSGCDRAWDAGPLGRDLVDPLCDAMPALLSDRGVMMMVHSEVTGVDATLDRLRAHGLTAEVAARTTIPFGPVMRERADFLAAVGLIEPGQSTEDLVVVRATR</sequence>
<dbReference type="GO" id="GO:0008757">
    <property type="term" value="F:S-adenosylmethionine-dependent methyltransferase activity"/>
    <property type="evidence" value="ECO:0007669"/>
    <property type="project" value="TreeGrafter"/>
</dbReference>
<dbReference type="InterPro" id="IPR029063">
    <property type="entry name" value="SAM-dependent_MTases_sf"/>
</dbReference>
<dbReference type="CDD" id="cd02440">
    <property type="entry name" value="AdoMet_MTases"/>
    <property type="match status" value="1"/>
</dbReference>
<accession>A0A1Q9LN02</accession>
<evidence type="ECO:0000256" key="4">
    <source>
        <dbReference type="ARBA" id="ARBA00022691"/>
    </source>
</evidence>
<dbReference type="EMBL" id="MKQR01000011">
    <property type="protein sequence ID" value="OLR93395.1"/>
    <property type="molecule type" value="Genomic_DNA"/>
</dbReference>
<keyword evidence="4" id="KW-0949">S-adenosyl-L-methionine</keyword>
<dbReference type="PROSITE" id="PS00092">
    <property type="entry name" value="N6_MTASE"/>
    <property type="match status" value="1"/>
</dbReference>
<dbReference type="PANTHER" id="PTHR45875">
    <property type="entry name" value="METHYLTRANSFERASE N6AMT1"/>
    <property type="match status" value="1"/>
</dbReference>
<dbReference type="SUPFAM" id="SSF53335">
    <property type="entry name" value="S-adenosyl-L-methionine-dependent methyltransferases"/>
    <property type="match status" value="1"/>
</dbReference>
<keyword evidence="2 6" id="KW-0489">Methyltransferase</keyword>
<dbReference type="OrthoDB" id="8746524at2"/>
<comment type="similarity">
    <text evidence="1">Belongs to the eukaryotic/archaeal PrmC-related family.</text>
</comment>
<protein>
    <submittedName>
        <fullName evidence="6">Methyltransferase</fullName>
    </submittedName>
</protein>
<gene>
    <name evidence="6" type="ORF">BJP25_17670</name>
</gene>
<name>A0A1Q9LN02_9PSEU</name>
<dbReference type="PANTHER" id="PTHR45875:SF1">
    <property type="entry name" value="METHYLTRANSFERASE N6AMT1"/>
    <property type="match status" value="1"/>
</dbReference>
<dbReference type="RefSeq" id="WP_075975097.1">
    <property type="nucleotide sequence ID" value="NZ_MKQR01000011.1"/>
</dbReference>
<dbReference type="Pfam" id="PF05175">
    <property type="entry name" value="MTS"/>
    <property type="match status" value="1"/>
</dbReference>
<dbReference type="GO" id="GO:0008170">
    <property type="term" value="F:N-methyltransferase activity"/>
    <property type="evidence" value="ECO:0007669"/>
    <property type="project" value="UniProtKB-ARBA"/>
</dbReference>
<dbReference type="AlphaFoldDB" id="A0A1Q9LN02"/>
<keyword evidence="3 6" id="KW-0808">Transferase</keyword>
<evidence type="ECO:0000256" key="3">
    <source>
        <dbReference type="ARBA" id="ARBA00022679"/>
    </source>
</evidence>
<reference evidence="6 7" key="1">
    <citation type="submission" date="2016-10" db="EMBL/GenBank/DDBJ databases">
        <title>The Draft Genome Sequence of Actinokineospora bangkokensis 44EHWT reveals the biosynthetic pathway of antifungal compounds Thailandins with unusual extender unit butylmalonyl-CoA.</title>
        <authorList>
            <person name="Greule A."/>
            <person name="Intra B."/>
            <person name="Flemming S."/>
            <person name="Rommel M.G."/>
            <person name="Panbangred W."/>
            <person name="Bechthold A."/>
        </authorList>
    </citation>
    <scope>NUCLEOTIDE SEQUENCE [LARGE SCALE GENOMIC DNA]</scope>
    <source>
        <strain evidence="6 7">44EHW</strain>
    </source>
</reference>
<dbReference type="GO" id="GO:0003676">
    <property type="term" value="F:nucleic acid binding"/>
    <property type="evidence" value="ECO:0007669"/>
    <property type="project" value="InterPro"/>
</dbReference>
<evidence type="ECO:0000313" key="6">
    <source>
        <dbReference type="EMBL" id="OLR93395.1"/>
    </source>
</evidence>
<organism evidence="6 7">
    <name type="scientific">Actinokineospora bangkokensis</name>
    <dbReference type="NCBI Taxonomy" id="1193682"/>
    <lineage>
        <taxon>Bacteria</taxon>
        <taxon>Bacillati</taxon>
        <taxon>Actinomycetota</taxon>
        <taxon>Actinomycetes</taxon>
        <taxon>Pseudonocardiales</taxon>
        <taxon>Pseudonocardiaceae</taxon>
        <taxon>Actinokineospora</taxon>
    </lineage>
</organism>
<dbReference type="GO" id="GO:0032259">
    <property type="term" value="P:methylation"/>
    <property type="evidence" value="ECO:0007669"/>
    <property type="project" value="UniProtKB-KW"/>
</dbReference>
<evidence type="ECO:0000313" key="7">
    <source>
        <dbReference type="Proteomes" id="UP000186040"/>
    </source>
</evidence>
<evidence type="ECO:0000256" key="2">
    <source>
        <dbReference type="ARBA" id="ARBA00022603"/>
    </source>
</evidence>
<dbReference type="STRING" id="1193682.BJP25_17670"/>
<dbReference type="Gene3D" id="3.40.50.150">
    <property type="entry name" value="Vaccinia Virus protein VP39"/>
    <property type="match status" value="1"/>
</dbReference>
<dbReference type="InterPro" id="IPR007848">
    <property type="entry name" value="Small_mtfrase_dom"/>
</dbReference>
<evidence type="ECO:0000256" key="1">
    <source>
        <dbReference type="ARBA" id="ARBA00006149"/>
    </source>
</evidence>
<evidence type="ECO:0000259" key="5">
    <source>
        <dbReference type="Pfam" id="PF05175"/>
    </source>
</evidence>
<dbReference type="InterPro" id="IPR004557">
    <property type="entry name" value="PrmC-related"/>
</dbReference>
<dbReference type="NCBIfam" id="TIGR00537">
    <property type="entry name" value="hemK_rel_arch"/>
    <property type="match status" value="1"/>
</dbReference>
<dbReference type="Proteomes" id="UP000186040">
    <property type="component" value="Unassembled WGS sequence"/>
</dbReference>
<dbReference type="InterPro" id="IPR052190">
    <property type="entry name" value="Euk-Arch_PrmC-MTase"/>
</dbReference>
<dbReference type="GO" id="GO:0035657">
    <property type="term" value="C:eRF1 methyltransferase complex"/>
    <property type="evidence" value="ECO:0007669"/>
    <property type="project" value="TreeGrafter"/>
</dbReference>
<proteinExistence type="inferred from homology"/>
<feature type="domain" description="Methyltransferase small" evidence="5">
    <location>
        <begin position="19"/>
        <end position="121"/>
    </location>
</feature>